<protein>
    <submittedName>
        <fullName evidence="4">S-layer domain protein</fullName>
    </submittedName>
</protein>
<proteinExistence type="predicted"/>
<evidence type="ECO:0000256" key="2">
    <source>
        <dbReference type="SAM" id="SignalP"/>
    </source>
</evidence>
<dbReference type="Pfam" id="PF00395">
    <property type="entry name" value="SLH"/>
    <property type="match status" value="3"/>
</dbReference>
<dbReference type="AlphaFoldDB" id="C5D8D3"/>
<gene>
    <name evidence="4" type="ordered locus">GWCH70_3112</name>
</gene>
<dbReference type="InterPro" id="IPR013783">
    <property type="entry name" value="Ig-like_fold"/>
</dbReference>
<evidence type="ECO:0000259" key="3">
    <source>
        <dbReference type="PROSITE" id="PS51272"/>
    </source>
</evidence>
<dbReference type="EMBL" id="CP001638">
    <property type="protein sequence ID" value="ACS25771.1"/>
    <property type="molecule type" value="Genomic_DNA"/>
</dbReference>
<dbReference type="Gene3D" id="2.60.40.1080">
    <property type="match status" value="1"/>
</dbReference>
<dbReference type="HOGENOM" id="CLU_313936_0_0_9"/>
<keyword evidence="1 2" id="KW-0732">Signal</keyword>
<feature type="domain" description="SLH" evidence="3">
    <location>
        <begin position="87"/>
        <end position="150"/>
    </location>
</feature>
<evidence type="ECO:0000313" key="4">
    <source>
        <dbReference type="EMBL" id="ACS25771.1"/>
    </source>
</evidence>
<dbReference type="Gene3D" id="2.60.40.1220">
    <property type="match status" value="1"/>
</dbReference>
<evidence type="ECO:0000256" key="1">
    <source>
        <dbReference type="ARBA" id="ARBA00022729"/>
    </source>
</evidence>
<reference evidence="4" key="1">
    <citation type="submission" date="2009-06" db="EMBL/GenBank/DDBJ databases">
        <title>Complete sequence of chromosome of Geopacillus sp. WCH70.</title>
        <authorList>
            <consortium name="US DOE Joint Genome Institute"/>
            <person name="Lucas S."/>
            <person name="Copeland A."/>
            <person name="Lapidus A."/>
            <person name="Glavina del Rio T."/>
            <person name="Dalin E."/>
            <person name="Tice H."/>
            <person name="Bruce D."/>
            <person name="Goodwin L."/>
            <person name="Pitluck S."/>
            <person name="Chertkov O."/>
            <person name="Brettin T."/>
            <person name="Detter J.C."/>
            <person name="Han C."/>
            <person name="Larimer F."/>
            <person name="Land M."/>
            <person name="Hauser L."/>
            <person name="Kyrpides N."/>
            <person name="Mikhailova N."/>
            <person name="Brumm P."/>
            <person name="Mead D.A."/>
            <person name="Richardson P."/>
        </authorList>
    </citation>
    <scope>NUCLEOTIDE SEQUENCE [LARGE SCALE GENOMIC DNA]</scope>
    <source>
        <strain evidence="4">WCH70</strain>
    </source>
</reference>
<dbReference type="InterPro" id="IPR014755">
    <property type="entry name" value="Cu-Rt/internalin_Ig-like"/>
</dbReference>
<name>C5D8D3_GEOSW</name>
<dbReference type="Gene3D" id="2.60.40.10">
    <property type="entry name" value="Immunoglobulins"/>
    <property type="match status" value="1"/>
</dbReference>
<organism evidence="4">
    <name type="scientific">Geobacillus sp. (strain WCH70)</name>
    <dbReference type="NCBI Taxonomy" id="471223"/>
    <lineage>
        <taxon>Bacteria</taxon>
        <taxon>Bacillati</taxon>
        <taxon>Bacillota</taxon>
        <taxon>Bacilli</taxon>
        <taxon>Bacillales</taxon>
        <taxon>Anoxybacillaceae</taxon>
        <taxon>Geobacillus</taxon>
    </lineage>
</organism>
<feature type="signal peptide" evidence="2">
    <location>
        <begin position="1"/>
        <end position="31"/>
    </location>
</feature>
<dbReference type="eggNOG" id="COG0737">
    <property type="taxonomic scope" value="Bacteria"/>
</dbReference>
<sequence>MAYQPKSYRKFVATTATAAMVASAVAPVVSAASFTDVAPQYKDAIDFLVSTGATKGKTETKFGVYDEITRLDAAVILARVLKLDVDNAKDAGFTDVPKDRAKYVNALVEAGVLNGKAPGKFGAYDPLTRVEMAKIIANAYNLKGDDVKLPFTDVNDTWAPYVKALYKYEVTKGKTPTSFGAYQNITRGDFAQFVYRAANVNVAPQVVSVSAITTTKVKVTFNKEIEGLTRDSFTIKNKATGEKQYVKAVTVATDKKSAEIELYDALKSKTTYSIDVKVGDQTLNAELDFVIGEVAQIIAEDQTIPAKKETAIKYQVLDTNGLDITADTKVSFASDKNITDGKITLDAGEFAFVEISATKADGTVVKSKRIKVAAEAAKAVDMPKFTVADGQEVDWAKDTLTNKVRMGTTPFLKAQFKDQFGGDYTGTVEFESLDKEVALVDRVTGKITPLKEGKLPVRIKNGDFTKTVELEVVAASKLTSLSVENSTLNVTTVKPTGTVKITALDQYGNKFNAGEATVKVLSGAEYLNSTPSVKDENNGEYTLTVTGKAEGTAVVEVTIGTLKQNITVNVKKPGTAVDYNVKGFKAELDKVDDKSTTDDETKMVLEVYPVDANGLETDQAVKSTVKVYDQDNKEVEKVVKEDDNRYTIDATDSKFEPGKTYTVKVLVNNLEVFSNTFTVKDSTKYPTLRLTASTVEIDIDGEDNTLEAALEKILEVTAPNGTLASKATVLDVEFVSDNESVIVDKGNDKSSPTGLGNATVAISEVKIDLDGDTSTETDQYKIKFNSNLNVVVVDRTAPTATINHAVESFGDDGKLPVTTVKFSEAVKAFTIKYNNSEITFEVKDDGTLTAKDSSGKEVPAVEITNTAIKDAGYKQYNVGSDNIKIKFDINTNTAYAVWTNSASVEQIKQSFNDAFEIKATDKAGNTSDDLAK</sequence>
<dbReference type="PROSITE" id="PS51272">
    <property type="entry name" value="SLH"/>
    <property type="match status" value="2"/>
</dbReference>
<dbReference type="SUPFAM" id="SSF49373">
    <property type="entry name" value="Invasin/intimin cell-adhesion fragments"/>
    <property type="match status" value="1"/>
</dbReference>
<feature type="chain" id="PRO_5002947693" evidence="2">
    <location>
        <begin position="32"/>
        <end position="932"/>
    </location>
</feature>
<dbReference type="KEGG" id="gwc:GWCH70_3112"/>
<dbReference type="InterPro" id="IPR001119">
    <property type="entry name" value="SLH_dom"/>
</dbReference>
<dbReference type="InterPro" id="IPR008964">
    <property type="entry name" value="Invasin/intimin_cell_adhesion"/>
</dbReference>
<feature type="domain" description="SLH" evidence="3">
    <location>
        <begin position="28"/>
        <end position="86"/>
    </location>
</feature>
<accession>C5D8D3</accession>
<dbReference type="OrthoDB" id="2867478at2"/>
<dbReference type="STRING" id="471223.GWCH70_3112"/>